<keyword evidence="1" id="KW-0472">Membrane</keyword>
<dbReference type="Proteomes" id="UP000289738">
    <property type="component" value="Chromosome B04"/>
</dbReference>
<keyword evidence="1" id="KW-1133">Transmembrane helix</keyword>
<proteinExistence type="predicted"/>
<evidence type="ECO:0000256" key="1">
    <source>
        <dbReference type="SAM" id="Phobius"/>
    </source>
</evidence>
<reference evidence="2 3" key="1">
    <citation type="submission" date="2019-01" db="EMBL/GenBank/DDBJ databases">
        <title>Sequencing of cultivated peanut Arachis hypogaea provides insights into genome evolution and oil improvement.</title>
        <authorList>
            <person name="Chen X."/>
        </authorList>
    </citation>
    <scope>NUCLEOTIDE SEQUENCE [LARGE SCALE GENOMIC DNA]</scope>
    <source>
        <strain evidence="3">cv. Fuhuasheng</strain>
        <tissue evidence="2">Leaves</tissue>
    </source>
</reference>
<feature type="transmembrane region" description="Helical" evidence="1">
    <location>
        <begin position="234"/>
        <end position="250"/>
    </location>
</feature>
<dbReference type="Pfam" id="PF03004">
    <property type="entry name" value="Transposase_24"/>
    <property type="match status" value="1"/>
</dbReference>
<evidence type="ECO:0000313" key="3">
    <source>
        <dbReference type="Proteomes" id="UP000289738"/>
    </source>
</evidence>
<comment type="caution">
    <text evidence="2">The sequence shown here is derived from an EMBL/GenBank/DDBJ whole genome shotgun (WGS) entry which is preliminary data.</text>
</comment>
<evidence type="ECO:0000313" key="2">
    <source>
        <dbReference type="EMBL" id="RYR13029.1"/>
    </source>
</evidence>
<name>A0A444ZFQ7_ARAHY</name>
<dbReference type="InterPro" id="IPR004252">
    <property type="entry name" value="Probable_transposase_24"/>
</dbReference>
<sequence>MIRKIFDHRMAWQLQQMIEDVRERRNPLTVWLRRDIKKALYVNWETDEGFMHYRLTNKANRESSRSSKYTGGSATFMKTKARLSKSLDRDVSMAETFKYIHTLKENKERFTDQQSKNHYESYTQRLETATQQSQPIGEDGSSSADAVVDPDTVWHETASEPYKNCIYEVGSFFANNLHTSTFRVSSASATNCAIDPEDSVISLTDQVLISHRLGRSWSDFSRWSNRWRCTKSRYVLVVAVLLVATALLEGHRHHRLVRRLSSIRG</sequence>
<gene>
    <name evidence="2" type="ORF">Ahy_B04g070243</name>
</gene>
<keyword evidence="3" id="KW-1185">Reference proteome</keyword>
<keyword evidence="1" id="KW-0812">Transmembrane</keyword>
<protein>
    <submittedName>
        <fullName evidence="2">Uncharacterized protein</fullName>
    </submittedName>
</protein>
<dbReference type="AlphaFoldDB" id="A0A444ZFQ7"/>
<organism evidence="2 3">
    <name type="scientific">Arachis hypogaea</name>
    <name type="common">Peanut</name>
    <dbReference type="NCBI Taxonomy" id="3818"/>
    <lineage>
        <taxon>Eukaryota</taxon>
        <taxon>Viridiplantae</taxon>
        <taxon>Streptophyta</taxon>
        <taxon>Embryophyta</taxon>
        <taxon>Tracheophyta</taxon>
        <taxon>Spermatophyta</taxon>
        <taxon>Magnoliopsida</taxon>
        <taxon>eudicotyledons</taxon>
        <taxon>Gunneridae</taxon>
        <taxon>Pentapetalae</taxon>
        <taxon>rosids</taxon>
        <taxon>fabids</taxon>
        <taxon>Fabales</taxon>
        <taxon>Fabaceae</taxon>
        <taxon>Papilionoideae</taxon>
        <taxon>50 kb inversion clade</taxon>
        <taxon>dalbergioids sensu lato</taxon>
        <taxon>Dalbergieae</taxon>
        <taxon>Pterocarpus clade</taxon>
        <taxon>Arachis</taxon>
    </lineage>
</organism>
<dbReference type="EMBL" id="SDMP01000014">
    <property type="protein sequence ID" value="RYR13029.1"/>
    <property type="molecule type" value="Genomic_DNA"/>
</dbReference>
<accession>A0A444ZFQ7</accession>